<gene>
    <name evidence="4" type="ORF">DCF15_03250</name>
</gene>
<proteinExistence type="inferred from homology"/>
<dbReference type="PANTHER" id="PTHR30244:SF36">
    <property type="entry name" value="3-OXO-GLUCOSE-6-PHOSPHATE:GLUTAMATE AMINOTRANSFERASE"/>
    <property type="match status" value="1"/>
</dbReference>
<dbReference type="Gene3D" id="3.90.1150.10">
    <property type="entry name" value="Aspartate Aminotransferase, domain 1"/>
    <property type="match status" value="1"/>
</dbReference>
<feature type="non-terminal residue" evidence="4">
    <location>
        <position position="1"/>
    </location>
</feature>
<keyword evidence="1" id="KW-0663">Pyridoxal phosphate</keyword>
<comment type="similarity">
    <text evidence="2">Belongs to the DegT/DnrJ/EryC1 family.</text>
</comment>
<reference evidence="5" key="1">
    <citation type="submission" date="2018-04" db="EMBL/GenBank/DDBJ databases">
        <authorList>
            <person name="Cornet L."/>
        </authorList>
    </citation>
    <scope>NUCLEOTIDE SEQUENCE [LARGE SCALE GENOMIC DNA]</scope>
</reference>
<comment type="caution">
    <text evidence="4">The sequence shown here is derived from an EMBL/GenBank/DDBJ whole genome shotgun (WGS) entry which is preliminary data.</text>
</comment>
<dbReference type="AlphaFoldDB" id="A0A2W4XQ20"/>
<evidence type="ECO:0000313" key="5">
    <source>
        <dbReference type="Proteomes" id="UP000249794"/>
    </source>
</evidence>
<evidence type="ECO:0000256" key="1">
    <source>
        <dbReference type="ARBA" id="ARBA00022898"/>
    </source>
</evidence>
<dbReference type="EMBL" id="QBMP01000018">
    <property type="protein sequence ID" value="PZO59620.1"/>
    <property type="molecule type" value="Genomic_DNA"/>
</dbReference>
<dbReference type="GO" id="GO:0000271">
    <property type="term" value="P:polysaccharide biosynthetic process"/>
    <property type="evidence" value="ECO:0007669"/>
    <property type="project" value="TreeGrafter"/>
</dbReference>
<evidence type="ECO:0000256" key="3">
    <source>
        <dbReference type="SAM" id="Coils"/>
    </source>
</evidence>
<dbReference type="Gene3D" id="3.40.640.10">
    <property type="entry name" value="Type I PLP-dependent aspartate aminotransferase-like (Major domain)"/>
    <property type="match status" value="1"/>
</dbReference>
<sequence length="213" mass="23787">CAGCDKTCNNELRESLSGKKVGSLGDMGAFSFFPTKNLGAYGDGGLITTDDDRLADLARMLRVHGEKERYRNEMLGYNSRLDAMQAAILGVKLRYIDQWNEQRRQVAARYHDLLAEVSQVIVPELTPGHVFHQYTVRILGRDRDAVKQSMAAAGVGAMVYYPIPQDKLPIYNGQYPENPVSNQLGTEVLSLPIWPELTVENQEIIVKTLKTSL</sequence>
<feature type="coiled-coil region" evidence="3">
    <location>
        <begin position="67"/>
        <end position="116"/>
    </location>
</feature>
<dbReference type="InterPro" id="IPR015421">
    <property type="entry name" value="PyrdxlP-dep_Trfase_major"/>
</dbReference>
<reference evidence="4 5" key="2">
    <citation type="submission" date="2018-06" db="EMBL/GenBank/DDBJ databases">
        <title>Metagenomic assembly of (sub)arctic Cyanobacteria and their associated microbiome from non-axenic cultures.</title>
        <authorList>
            <person name="Baurain D."/>
        </authorList>
    </citation>
    <scope>NUCLEOTIDE SEQUENCE [LARGE SCALE GENOMIC DNA]</scope>
    <source>
        <strain evidence="4">ULC027bin1</strain>
    </source>
</reference>
<keyword evidence="3" id="KW-0175">Coiled coil</keyword>
<dbReference type="InterPro" id="IPR015422">
    <property type="entry name" value="PyrdxlP-dep_Trfase_small"/>
</dbReference>
<dbReference type="GO" id="GO:0008483">
    <property type="term" value="F:transaminase activity"/>
    <property type="evidence" value="ECO:0007669"/>
    <property type="project" value="TreeGrafter"/>
</dbReference>
<dbReference type="GO" id="GO:0030170">
    <property type="term" value="F:pyridoxal phosphate binding"/>
    <property type="evidence" value="ECO:0007669"/>
    <property type="project" value="TreeGrafter"/>
</dbReference>
<dbReference type="SUPFAM" id="SSF53383">
    <property type="entry name" value="PLP-dependent transferases"/>
    <property type="match status" value="1"/>
</dbReference>
<dbReference type="InterPro" id="IPR015424">
    <property type="entry name" value="PyrdxlP-dep_Trfase"/>
</dbReference>
<accession>A0A2W4XQ20</accession>
<dbReference type="Proteomes" id="UP000249794">
    <property type="component" value="Unassembled WGS sequence"/>
</dbReference>
<evidence type="ECO:0000256" key="2">
    <source>
        <dbReference type="ARBA" id="ARBA00037999"/>
    </source>
</evidence>
<name>A0A2W4XQ20_9CYAN</name>
<dbReference type="InterPro" id="IPR000653">
    <property type="entry name" value="DegT/StrS_aminotransferase"/>
</dbReference>
<dbReference type="PANTHER" id="PTHR30244">
    <property type="entry name" value="TRANSAMINASE"/>
    <property type="match status" value="1"/>
</dbReference>
<dbReference type="Pfam" id="PF01041">
    <property type="entry name" value="DegT_DnrJ_EryC1"/>
    <property type="match status" value="1"/>
</dbReference>
<evidence type="ECO:0000313" key="4">
    <source>
        <dbReference type="EMBL" id="PZO59620.1"/>
    </source>
</evidence>
<protein>
    <submittedName>
        <fullName evidence="4">Erythromycin biosynthesis sensory transduction protein eryC1</fullName>
    </submittedName>
</protein>
<organism evidence="4 5">
    <name type="scientific">Phormidesmis priestleyi</name>
    <dbReference type="NCBI Taxonomy" id="268141"/>
    <lineage>
        <taxon>Bacteria</taxon>
        <taxon>Bacillati</taxon>
        <taxon>Cyanobacteriota</taxon>
        <taxon>Cyanophyceae</taxon>
        <taxon>Leptolyngbyales</taxon>
        <taxon>Leptolyngbyaceae</taxon>
        <taxon>Phormidesmis</taxon>
    </lineage>
</organism>